<dbReference type="EMBL" id="CP038799">
    <property type="protein sequence ID" value="QIV83211.1"/>
    <property type="molecule type" value="Genomic_DNA"/>
</dbReference>
<dbReference type="PANTHER" id="PTHR30055">
    <property type="entry name" value="HTH-TYPE TRANSCRIPTIONAL REGULATOR RUTR"/>
    <property type="match status" value="1"/>
</dbReference>
<evidence type="ECO:0000256" key="4">
    <source>
        <dbReference type="PROSITE-ProRule" id="PRU00335"/>
    </source>
</evidence>
<dbReference type="InterPro" id="IPR001647">
    <property type="entry name" value="HTH_TetR"/>
</dbReference>
<keyword evidence="1" id="KW-0805">Transcription regulation</keyword>
<dbReference type="GO" id="GO:0000976">
    <property type="term" value="F:transcription cis-regulatory region binding"/>
    <property type="evidence" value="ECO:0007669"/>
    <property type="project" value="TreeGrafter"/>
</dbReference>
<name>A0A6H0S9D8_9MYCO</name>
<dbReference type="InterPro" id="IPR050109">
    <property type="entry name" value="HTH-type_TetR-like_transc_reg"/>
</dbReference>
<organism evidence="6 7">
    <name type="scientific">Mycolicibacterium frederiksbergense</name>
    <dbReference type="NCBI Taxonomy" id="117567"/>
    <lineage>
        <taxon>Bacteria</taxon>
        <taxon>Bacillati</taxon>
        <taxon>Actinomycetota</taxon>
        <taxon>Actinomycetes</taxon>
        <taxon>Mycobacteriales</taxon>
        <taxon>Mycobacteriaceae</taxon>
        <taxon>Mycolicibacterium</taxon>
    </lineage>
</organism>
<dbReference type="InterPro" id="IPR011075">
    <property type="entry name" value="TetR_C"/>
</dbReference>
<dbReference type="Proteomes" id="UP000501849">
    <property type="component" value="Chromosome"/>
</dbReference>
<evidence type="ECO:0000256" key="3">
    <source>
        <dbReference type="ARBA" id="ARBA00023163"/>
    </source>
</evidence>
<keyword evidence="7" id="KW-1185">Reference proteome</keyword>
<evidence type="ECO:0000256" key="1">
    <source>
        <dbReference type="ARBA" id="ARBA00023015"/>
    </source>
</evidence>
<dbReference type="RefSeq" id="WP_168143643.1">
    <property type="nucleotide sequence ID" value="NZ_CP038799.1"/>
</dbReference>
<dbReference type="Gene3D" id="1.10.10.60">
    <property type="entry name" value="Homeodomain-like"/>
    <property type="match status" value="1"/>
</dbReference>
<gene>
    <name evidence="6" type="ORF">EXE63_21705</name>
</gene>
<dbReference type="PANTHER" id="PTHR30055:SF148">
    <property type="entry name" value="TETR-FAMILY TRANSCRIPTIONAL REGULATOR"/>
    <property type="match status" value="1"/>
</dbReference>
<evidence type="ECO:0000313" key="7">
    <source>
        <dbReference type="Proteomes" id="UP000501849"/>
    </source>
</evidence>
<dbReference type="KEGG" id="mfre:EXE63_21705"/>
<keyword evidence="2 4" id="KW-0238">DNA-binding</keyword>
<dbReference type="InterPro" id="IPR009057">
    <property type="entry name" value="Homeodomain-like_sf"/>
</dbReference>
<dbReference type="PRINTS" id="PR00455">
    <property type="entry name" value="HTHTETR"/>
</dbReference>
<dbReference type="SUPFAM" id="SSF46689">
    <property type="entry name" value="Homeodomain-like"/>
    <property type="match status" value="1"/>
</dbReference>
<evidence type="ECO:0000313" key="6">
    <source>
        <dbReference type="EMBL" id="QIV83211.1"/>
    </source>
</evidence>
<keyword evidence="3" id="KW-0804">Transcription</keyword>
<reference evidence="6 7" key="1">
    <citation type="submission" date="2019-04" db="EMBL/GenBank/DDBJ databases">
        <title>Draft, Whole-Genome Sequence of the Anthracene-degrading Mycobacterium frederiksbergense LB501T, Isolated from a Polycyclic Aromatic Hydrocarbon (PAH)-Contaminated Soil.</title>
        <authorList>
            <person name="Augelletti F."/>
        </authorList>
    </citation>
    <scope>NUCLEOTIDE SEQUENCE [LARGE SCALE GENOMIC DNA]</scope>
    <source>
        <strain evidence="6 7">LB 501T</strain>
    </source>
</reference>
<feature type="domain" description="HTH tetR-type" evidence="5">
    <location>
        <begin position="12"/>
        <end position="72"/>
    </location>
</feature>
<dbReference type="Pfam" id="PF00440">
    <property type="entry name" value="TetR_N"/>
    <property type="match status" value="1"/>
</dbReference>
<evidence type="ECO:0000256" key="2">
    <source>
        <dbReference type="ARBA" id="ARBA00023125"/>
    </source>
</evidence>
<dbReference type="PROSITE" id="PS50977">
    <property type="entry name" value="HTH_TETR_2"/>
    <property type="match status" value="1"/>
</dbReference>
<dbReference type="Pfam" id="PF16859">
    <property type="entry name" value="TetR_C_11"/>
    <property type="match status" value="1"/>
</dbReference>
<dbReference type="Gene3D" id="1.10.357.10">
    <property type="entry name" value="Tetracycline Repressor, domain 2"/>
    <property type="match status" value="1"/>
</dbReference>
<dbReference type="GO" id="GO:0003700">
    <property type="term" value="F:DNA-binding transcription factor activity"/>
    <property type="evidence" value="ECO:0007669"/>
    <property type="project" value="TreeGrafter"/>
</dbReference>
<accession>A0A6H0S9D8</accession>
<feature type="DNA-binding region" description="H-T-H motif" evidence="4">
    <location>
        <begin position="35"/>
        <end position="54"/>
    </location>
</feature>
<dbReference type="InterPro" id="IPR036271">
    <property type="entry name" value="Tet_transcr_reg_TetR-rel_C_sf"/>
</dbReference>
<sequence length="198" mass="21279">MSESRRGRPRSQEAHQSILDATRALLVESGYADVTMDRVAERAGVGKQTVYRRWRSKAPLVAESVMDAYGDTRALEIPDTGDIATDLSSLVRLIAKFVVAPENAALLRALAAAAADNPGDGEALYRQLTEPQHDAVVRRLRQGVASRQVRDGVNIEAVADAIIGAYLYRLLSYTAPVGGTLDHVDGLIDALVTGIAAR</sequence>
<evidence type="ECO:0000259" key="5">
    <source>
        <dbReference type="PROSITE" id="PS50977"/>
    </source>
</evidence>
<dbReference type="AlphaFoldDB" id="A0A6H0S9D8"/>
<protein>
    <submittedName>
        <fullName evidence="6">TetR/AcrR family transcriptional regulator</fullName>
    </submittedName>
</protein>
<proteinExistence type="predicted"/>
<dbReference type="SUPFAM" id="SSF48498">
    <property type="entry name" value="Tetracyclin repressor-like, C-terminal domain"/>
    <property type="match status" value="1"/>
</dbReference>